<dbReference type="InterPro" id="IPR038261">
    <property type="entry name" value="GPP34-like_sf"/>
</dbReference>
<reference evidence="5 6" key="1">
    <citation type="submission" date="2019-04" db="EMBL/GenBank/DDBJ databases">
        <title>Isolation and identification of Cellulomonas shaoxiangyii sp. Nov. isolated from feces of the Tibetan antelopes (Pantholops hodgsonii) in the Qinghai-Tibet plateau of China.</title>
        <authorList>
            <person name="Tian Z."/>
        </authorList>
    </citation>
    <scope>NUCLEOTIDE SEQUENCE [LARGE SCALE GENOMIC DNA]</scope>
    <source>
        <strain evidence="5 6">Z28</strain>
    </source>
</reference>
<keyword evidence="4" id="KW-0472">Membrane</keyword>
<dbReference type="GO" id="GO:0070273">
    <property type="term" value="F:phosphatidylinositol-4-phosphate binding"/>
    <property type="evidence" value="ECO:0007669"/>
    <property type="project" value="InterPro"/>
</dbReference>
<comment type="subcellular location">
    <subcellularLocation>
        <location evidence="1">Golgi apparatus membrane</location>
        <topology evidence="1">Peripheral membrane protein</topology>
        <orientation evidence="1">Cytoplasmic side</orientation>
    </subcellularLocation>
</comment>
<dbReference type="InterPro" id="IPR008628">
    <property type="entry name" value="GPP34-like"/>
</dbReference>
<keyword evidence="6" id="KW-1185">Reference proteome</keyword>
<accession>A0A4V1CN09</accession>
<evidence type="ECO:0000256" key="4">
    <source>
        <dbReference type="ARBA" id="ARBA00023136"/>
    </source>
</evidence>
<organism evidence="5 6">
    <name type="scientific">Cellulomonas shaoxiangyii</name>
    <dbReference type="NCBI Taxonomy" id="2566013"/>
    <lineage>
        <taxon>Bacteria</taxon>
        <taxon>Bacillati</taxon>
        <taxon>Actinomycetota</taxon>
        <taxon>Actinomycetes</taxon>
        <taxon>Micrococcales</taxon>
        <taxon>Cellulomonadaceae</taxon>
        <taxon>Cellulomonas</taxon>
    </lineage>
</organism>
<proteinExistence type="predicted"/>
<dbReference type="GO" id="GO:0012505">
    <property type="term" value="C:endomembrane system"/>
    <property type="evidence" value="ECO:0007669"/>
    <property type="project" value="UniProtKB-ARBA"/>
</dbReference>
<evidence type="ECO:0000256" key="2">
    <source>
        <dbReference type="ARBA" id="ARBA00023034"/>
    </source>
</evidence>
<name>A0A4V1CN09_9CELL</name>
<keyword evidence="2" id="KW-0333">Golgi apparatus</keyword>
<keyword evidence="3" id="KW-0446">Lipid-binding</keyword>
<dbReference type="EMBL" id="CP039291">
    <property type="protein sequence ID" value="QCB94805.1"/>
    <property type="molecule type" value="Genomic_DNA"/>
</dbReference>
<dbReference type="Pfam" id="PF05719">
    <property type="entry name" value="GPP34"/>
    <property type="match status" value="1"/>
</dbReference>
<dbReference type="AlphaFoldDB" id="A0A4V1CN09"/>
<sequence>MIVAEDVLLLLTDDATGKAVVDGTRRDIAVAGAVIAELAAAGRLEVAVSSGLFPRTTLRVVDPSPLGDDVLDDALVRAAGPGSASPTAVLGRIRKGLRERLYARLVARGVLRAQEGRVLGVFPTASWPAVDATHEAEVLRSLHEVLVAGRAPTPREASLVALLAAVDAVPKVRFGTGLPNRELKARAKQVAAGDVGGQAARKAVEAVEAAVMAGITAAGAAAASSG</sequence>
<dbReference type="RefSeq" id="WP_135972079.1">
    <property type="nucleotide sequence ID" value="NZ_CP039291.1"/>
</dbReference>
<dbReference type="Proteomes" id="UP000296469">
    <property type="component" value="Chromosome"/>
</dbReference>
<dbReference type="GO" id="GO:0005737">
    <property type="term" value="C:cytoplasm"/>
    <property type="evidence" value="ECO:0007669"/>
    <property type="project" value="UniProtKB-ARBA"/>
</dbReference>
<evidence type="ECO:0000256" key="1">
    <source>
        <dbReference type="ARBA" id="ARBA00004255"/>
    </source>
</evidence>
<dbReference type="OrthoDB" id="4962633at2"/>
<evidence type="ECO:0000313" key="5">
    <source>
        <dbReference type="EMBL" id="QCB94805.1"/>
    </source>
</evidence>
<dbReference type="KEGG" id="celz:E5225_15790"/>
<dbReference type="Gene3D" id="1.10.3630.10">
    <property type="entry name" value="yeast vps74-n-term truncation variant domain like"/>
    <property type="match status" value="1"/>
</dbReference>
<protein>
    <submittedName>
        <fullName evidence="5">GPP34 family phosphoprotein</fullName>
    </submittedName>
</protein>
<evidence type="ECO:0000313" key="6">
    <source>
        <dbReference type="Proteomes" id="UP000296469"/>
    </source>
</evidence>
<gene>
    <name evidence="5" type="ORF">E5225_15790</name>
</gene>
<evidence type="ECO:0000256" key="3">
    <source>
        <dbReference type="ARBA" id="ARBA00023121"/>
    </source>
</evidence>